<comment type="caution">
    <text evidence="2">The sequence shown here is derived from an EMBL/GenBank/DDBJ whole genome shotgun (WGS) entry which is preliminary data.</text>
</comment>
<dbReference type="Pfam" id="PF00079">
    <property type="entry name" value="Serpin"/>
    <property type="match status" value="1"/>
</dbReference>
<dbReference type="InterPro" id="IPR036186">
    <property type="entry name" value="Serpin_sf"/>
</dbReference>
<evidence type="ECO:0000313" key="3">
    <source>
        <dbReference type="Proteomes" id="UP000054630"/>
    </source>
</evidence>
<dbReference type="SUPFAM" id="SSF56574">
    <property type="entry name" value="Serpins"/>
    <property type="match status" value="1"/>
</dbReference>
<dbReference type="Proteomes" id="UP000054630">
    <property type="component" value="Unassembled WGS sequence"/>
</dbReference>
<dbReference type="OrthoDB" id="9518664at2759"/>
<keyword evidence="3" id="KW-1185">Reference proteome</keyword>
<dbReference type="EMBL" id="JYDL01002421">
    <property type="protein sequence ID" value="KRX11361.1"/>
    <property type="molecule type" value="Genomic_DNA"/>
</dbReference>
<accession>A0A0V0RA39</accession>
<name>A0A0V0RA39_9BILA</name>
<dbReference type="Gene3D" id="2.30.39.10">
    <property type="entry name" value="Alpha-1-antitrypsin, domain 1"/>
    <property type="match status" value="1"/>
</dbReference>
<dbReference type="PROSITE" id="PS00284">
    <property type="entry name" value="SERPIN"/>
    <property type="match status" value="1"/>
</dbReference>
<dbReference type="InterPro" id="IPR023795">
    <property type="entry name" value="Serpin_CS"/>
</dbReference>
<gene>
    <name evidence="2" type="primary">Serpinb2</name>
    <name evidence="2" type="ORF">T07_11349</name>
</gene>
<organism evidence="2 3">
    <name type="scientific">Trichinella nelsoni</name>
    <dbReference type="NCBI Taxonomy" id="6336"/>
    <lineage>
        <taxon>Eukaryota</taxon>
        <taxon>Metazoa</taxon>
        <taxon>Ecdysozoa</taxon>
        <taxon>Nematoda</taxon>
        <taxon>Enoplea</taxon>
        <taxon>Dorylaimia</taxon>
        <taxon>Trichinellida</taxon>
        <taxon>Trichinellidae</taxon>
        <taxon>Trichinella</taxon>
    </lineage>
</organism>
<dbReference type="InterPro" id="IPR023796">
    <property type="entry name" value="Serpin_dom"/>
</dbReference>
<dbReference type="AlphaFoldDB" id="A0A0V0RA39"/>
<proteinExistence type="predicted"/>
<reference evidence="2 3" key="1">
    <citation type="submission" date="2015-01" db="EMBL/GenBank/DDBJ databases">
        <title>Evolution of Trichinella species and genotypes.</title>
        <authorList>
            <person name="Korhonen P.K."/>
            <person name="Edoardo P."/>
            <person name="Giuseppe L.R."/>
            <person name="Gasser R.B."/>
        </authorList>
    </citation>
    <scope>NUCLEOTIDE SEQUENCE [LARGE SCALE GENOMIC DNA]</scope>
    <source>
        <strain evidence="2">ISS37</strain>
    </source>
</reference>
<sequence>MSATVYDDSFEFVADHPFLFFIFDSRSKAILFIGRFSGN</sequence>
<feature type="domain" description="Serpin" evidence="1">
    <location>
        <begin position="7"/>
        <end position="36"/>
    </location>
</feature>
<evidence type="ECO:0000313" key="2">
    <source>
        <dbReference type="EMBL" id="KRX11361.1"/>
    </source>
</evidence>
<evidence type="ECO:0000259" key="1">
    <source>
        <dbReference type="Pfam" id="PF00079"/>
    </source>
</evidence>
<protein>
    <submittedName>
        <fullName evidence="2">Plasminogen activator inhibitor 2, macrophage</fullName>
    </submittedName>
</protein>
<dbReference type="InterPro" id="IPR042185">
    <property type="entry name" value="Serpin_sf_2"/>
</dbReference>
<dbReference type="STRING" id="6336.A0A0V0RA39"/>